<comment type="caution">
    <text evidence="1">The sequence shown here is derived from an EMBL/GenBank/DDBJ whole genome shotgun (WGS) entry which is preliminary data.</text>
</comment>
<proteinExistence type="predicted"/>
<dbReference type="EMBL" id="SRLO01000425">
    <property type="protein sequence ID" value="TNN56553.1"/>
    <property type="molecule type" value="Genomic_DNA"/>
</dbReference>
<protein>
    <submittedName>
        <fullName evidence="1">Uncharacterized protein</fullName>
    </submittedName>
</protein>
<gene>
    <name evidence="1" type="ORF">EYF80_033198</name>
</gene>
<name>A0A4Z2GUX3_9TELE</name>
<organism evidence="1 2">
    <name type="scientific">Liparis tanakae</name>
    <name type="common">Tanaka's snailfish</name>
    <dbReference type="NCBI Taxonomy" id="230148"/>
    <lineage>
        <taxon>Eukaryota</taxon>
        <taxon>Metazoa</taxon>
        <taxon>Chordata</taxon>
        <taxon>Craniata</taxon>
        <taxon>Vertebrata</taxon>
        <taxon>Euteleostomi</taxon>
        <taxon>Actinopterygii</taxon>
        <taxon>Neopterygii</taxon>
        <taxon>Teleostei</taxon>
        <taxon>Neoteleostei</taxon>
        <taxon>Acanthomorphata</taxon>
        <taxon>Eupercaria</taxon>
        <taxon>Perciformes</taxon>
        <taxon>Cottioidei</taxon>
        <taxon>Cottales</taxon>
        <taxon>Liparidae</taxon>
        <taxon>Liparis</taxon>
    </lineage>
</organism>
<dbReference type="AlphaFoldDB" id="A0A4Z2GUX3"/>
<keyword evidence="2" id="KW-1185">Reference proteome</keyword>
<accession>A0A4Z2GUX3</accession>
<dbReference type="Proteomes" id="UP000314294">
    <property type="component" value="Unassembled WGS sequence"/>
</dbReference>
<reference evidence="1 2" key="1">
    <citation type="submission" date="2019-03" db="EMBL/GenBank/DDBJ databases">
        <title>First draft genome of Liparis tanakae, snailfish: a comprehensive survey of snailfish specific genes.</title>
        <authorList>
            <person name="Kim W."/>
            <person name="Song I."/>
            <person name="Jeong J.-H."/>
            <person name="Kim D."/>
            <person name="Kim S."/>
            <person name="Ryu S."/>
            <person name="Song J.Y."/>
            <person name="Lee S.K."/>
        </authorList>
    </citation>
    <scope>NUCLEOTIDE SEQUENCE [LARGE SCALE GENOMIC DNA]</scope>
    <source>
        <tissue evidence="1">Muscle</tissue>
    </source>
</reference>
<sequence length="102" mass="11070">MSGPEDKSFTLIMCSDTNSVGGGSSCDQRSVSSETDVALRDTFQEKTSHFSYLKNAPRHGHVANGSMLSSLLFISIQINADSMNTISLDLHWFGVIIEAKSL</sequence>
<evidence type="ECO:0000313" key="2">
    <source>
        <dbReference type="Proteomes" id="UP000314294"/>
    </source>
</evidence>
<evidence type="ECO:0000313" key="1">
    <source>
        <dbReference type="EMBL" id="TNN56553.1"/>
    </source>
</evidence>